<keyword evidence="1" id="KW-0812">Transmembrane</keyword>
<sequence length="1060" mass="122787">MSKYFLKFILIIIILILTKLTKQQREDTRIIKWQNSEECRENKTIFNPNLMECTSCNGLTTLNNEDECVCQLGTINKGDEIEGICEKCENGSAINKNNEFCVYCLSINGTLLQPDNNGKCPNCGKDEILQITGEKNGIVTEQCIKCPKGTISDNNGEYCILCKNDFECFCNNSGNSAICSQITSIEALSTIPLLPEINGGTENSYGEKQFISETISQKVQNTAFFCQQQKSTKHCQQLANFCTLQDYPRRMDGNGENCCALLEQIKKQFKSEIAKQLIPQLFYTNIEASAEIFREGAINGIFTFSEENEKNTKLEIIAMTFNENGKFLGEWTVSNGEYPILQICNLEENIQQKREEAFKFGRYFQQKCQLSLLDILRWNKIWEEETTQDYKNEEKKFIFGTKTIFFELYLRYRNEEGMIVLTQIPILNEDLKGDQYIGLYGNRLGDNILKSNARLLLTKRFYLVDIQKNIKIIKEGDNNEQQNTQFLIRVPKRISLHIHFDQTFDGHIYTPYLQLSHFQYLIKLEKNISNKNNTQLLTKTILTTKFSIEYHTESYTYDKCIEVIMATLCSLAAVWAALQTYSWSRRSGKLILIDASTIIKLLFFGADYIGNIFIGVMGSACIWLIYAYKLQTNIHYIPLSGNQENSFVAYMISALALKGIALLHTMLTLILVKTFFIDWERPRLFLNNFDDFGKKKLFEENKGNEIEIEKEEQKERGDLNKVVIWRTYLIANEWNELQLYRKTNIGIQLILMLFVMEYLNFGEWAKVQPGFGRYNQPIGVIETKMSRFAINLSFYLIIGITQWIIQVIVIERLADPFRNFMDLCSVANISVLALTHPLRGYYIHGRSVHGYADTDMLQMNTFLQREKENVCALRGLESGADLQTFICNLPYIFNERINQILEGMNLKGIGDFNGRLQQKSGQFEKTTIKMQQQTKIYKELNNYLKDFINRVDPKCGEYKCIDENFIEEMLNMELIDTGKIGTFRRDKSEMAYSSAFIYGNEWALMSFELLLFCVVDMFWLNRIFASVFVYLISKLILLITKIYFTNQLAKSCLIDSRFLI</sequence>
<reference evidence="3 4" key="1">
    <citation type="submission" date="2020-08" db="EMBL/GenBank/DDBJ databases">
        <authorList>
            <person name="Koutsovoulos G."/>
            <person name="Danchin GJ E."/>
        </authorList>
    </citation>
    <scope>NUCLEOTIDE SEQUENCE [LARGE SCALE GENOMIC DNA]</scope>
</reference>
<organism evidence="3 4">
    <name type="scientific">Meloidogyne enterolobii</name>
    <name type="common">Root-knot nematode worm</name>
    <name type="synonym">Meloidogyne mayaguensis</name>
    <dbReference type="NCBI Taxonomy" id="390850"/>
    <lineage>
        <taxon>Eukaryota</taxon>
        <taxon>Metazoa</taxon>
        <taxon>Ecdysozoa</taxon>
        <taxon>Nematoda</taxon>
        <taxon>Chromadorea</taxon>
        <taxon>Rhabditida</taxon>
        <taxon>Tylenchina</taxon>
        <taxon>Tylenchomorpha</taxon>
        <taxon>Tylenchoidea</taxon>
        <taxon>Meloidogynidae</taxon>
        <taxon>Meloidogyninae</taxon>
        <taxon>Meloidogyne</taxon>
    </lineage>
</organism>
<feature type="transmembrane region" description="Helical" evidence="1">
    <location>
        <begin position="647"/>
        <end position="672"/>
    </location>
</feature>
<dbReference type="Proteomes" id="UP000580250">
    <property type="component" value="Unassembled WGS sequence"/>
</dbReference>
<keyword evidence="1" id="KW-1133">Transmembrane helix</keyword>
<feature type="transmembrane region" description="Helical" evidence="1">
    <location>
        <begin position="745"/>
        <end position="761"/>
    </location>
</feature>
<keyword evidence="1" id="KW-0472">Membrane</keyword>
<comment type="caution">
    <text evidence="3">The sequence shown here is derived from an EMBL/GenBank/DDBJ whole genome shotgun (WGS) entry which is preliminary data.</text>
</comment>
<feature type="signal peptide" evidence="2">
    <location>
        <begin position="1"/>
        <end position="23"/>
    </location>
</feature>
<dbReference type="InterPro" id="IPR019170">
    <property type="entry name" value="Meckelin"/>
</dbReference>
<dbReference type="AlphaFoldDB" id="A0A6V7U9Q6"/>
<dbReference type="EMBL" id="CAJEWN010000045">
    <property type="protein sequence ID" value="CAD2149974.1"/>
    <property type="molecule type" value="Genomic_DNA"/>
</dbReference>
<feature type="transmembrane region" description="Helical" evidence="1">
    <location>
        <begin position="601"/>
        <end position="627"/>
    </location>
</feature>
<feature type="transmembrane region" description="Helical" evidence="1">
    <location>
        <begin position="1023"/>
        <end position="1044"/>
    </location>
</feature>
<keyword evidence="2" id="KW-0732">Signal</keyword>
<proteinExistence type="predicted"/>
<gene>
    <name evidence="3" type="ORF">MENT_LOCUS9859</name>
</gene>
<dbReference type="Pfam" id="PF09773">
    <property type="entry name" value="Meckelin"/>
    <property type="match status" value="1"/>
</dbReference>
<evidence type="ECO:0000256" key="1">
    <source>
        <dbReference type="SAM" id="Phobius"/>
    </source>
</evidence>
<accession>A0A6V7U9Q6</accession>
<dbReference type="PANTHER" id="PTHR21274">
    <property type="entry name" value="MECKELIN"/>
    <property type="match status" value="1"/>
</dbReference>
<feature type="chain" id="PRO_5028376178" evidence="2">
    <location>
        <begin position="24"/>
        <end position="1060"/>
    </location>
</feature>
<dbReference type="OrthoDB" id="419138at2759"/>
<dbReference type="GO" id="GO:0036038">
    <property type="term" value="C:MKS complex"/>
    <property type="evidence" value="ECO:0007669"/>
    <property type="project" value="InterPro"/>
</dbReference>
<evidence type="ECO:0000313" key="4">
    <source>
        <dbReference type="Proteomes" id="UP000580250"/>
    </source>
</evidence>
<dbReference type="GO" id="GO:0060271">
    <property type="term" value="P:cilium assembly"/>
    <property type="evidence" value="ECO:0007669"/>
    <property type="project" value="InterPro"/>
</dbReference>
<evidence type="ECO:0000313" key="3">
    <source>
        <dbReference type="EMBL" id="CAD2149974.1"/>
    </source>
</evidence>
<name>A0A6V7U9Q6_MELEN</name>
<protein>
    <submittedName>
        <fullName evidence="3">Uncharacterized protein</fullName>
    </submittedName>
</protein>
<feature type="transmembrane region" description="Helical" evidence="1">
    <location>
        <begin position="792"/>
        <end position="810"/>
    </location>
</feature>
<evidence type="ECO:0000256" key="2">
    <source>
        <dbReference type="SAM" id="SignalP"/>
    </source>
</evidence>
<dbReference type="PANTHER" id="PTHR21274:SF0">
    <property type="entry name" value="MECKELIN"/>
    <property type="match status" value="1"/>
</dbReference>